<dbReference type="STRING" id="1168221.R7YQ98"/>
<dbReference type="GO" id="GO:0051698">
    <property type="term" value="F:saccharopine oxidase activity"/>
    <property type="evidence" value="ECO:0007669"/>
    <property type="project" value="TreeGrafter"/>
</dbReference>
<accession>R7YQ98</accession>
<evidence type="ECO:0000313" key="8">
    <source>
        <dbReference type="Proteomes" id="UP000016924"/>
    </source>
</evidence>
<dbReference type="Gene3D" id="3.50.50.60">
    <property type="entry name" value="FAD/NAD(P)-binding domain"/>
    <property type="match status" value="1"/>
</dbReference>
<comment type="similarity">
    <text evidence="2">Belongs to the MSOX/MTOX family.</text>
</comment>
<dbReference type="GeneID" id="19900564"/>
<protein>
    <recommendedName>
        <fullName evidence="6">FAD dependent oxidoreductase domain-containing protein</fullName>
    </recommendedName>
</protein>
<evidence type="ECO:0000313" key="7">
    <source>
        <dbReference type="EMBL" id="EON64023.1"/>
    </source>
</evidence>
<dbReference type="OMA" id="AMQMPTI"/>
<dbReference type="InterPro" id="IPR045170">
    <property type="entry name" value="MTOX"/>
</dbReference>
<proteinExistence type="inferred from homology"/>
<keyword evidence="3" id="KW-0285">Flavoprotein</keyword>
<dbReference type="OrthoDB" id="2219495at2759"/>
<dbReference type="InterPro" id="IPR006076">
    <property type="entry name" value="FAD-dep_OxRdtase"/>
</dbReference>
<evidence type="ECO:0000256" key="1">
    <source>
        <dbReference type="ARBA" id="ARBA00001974"/>
    </source>
</evidence>
<dbReference type="InterPro" id="IPR036188">
    <property type="entry name" value="FAD/NAD-bd_sf"/>
</dbReference>
<dbReference type="eggNOG" id="KOG2820">
    <property type="taxonomic scope" value="Eukaryota"/>
</dbReference>
<dbReference type="GO" id="GO:0050660">
    <property type="term" value="F:flavin adenine dinucleotide binding"/>
    <property type="evidence" value="ECO:0007669"/>
    <property type="project" value="InterPro"/>
</dbReference>
<organism evidence="7 8">
    <name type="scientific">Coniosporium apollinis (strain CBS 100218)</name>
    <name type="common">Rock-inhabiting black yeast</name>
    <dbReference type="NCBI Taxonomy" id="1168221"/>
    <lineage>
        <taxon>Eukaryota</taxon>
        <taxon>Fungi</taxon>
        <taxon>Dikarya</taxon>
        <taxon>Ascomycota</taxon>
        <taxon>Pezizomycotina</taxon>
        <taxon>Dothideomycetes</taxon>
        <taxon>Dothideomycetes incertae sedis</taxon>
        <taxon>Coniosporium</taxon>
    </lineage>
</organism>
<reference evidence="8" key="1">
    <citation type="submission" date="2012-06" db="EMBL/GenBank/DDBJ databases">
        <title>The genome sequence of Coniosporium apollinis CBS 100218.</title>
        <authorList>
            <consortium name="The Broad Institute Genome Sequencing Platform"/>
            <person name="Cuomo C."/>
            <person name="Gorbushina A."/>
            <person name="Noack S."/>
            <person name="Walker B."/>
            <person name="Young S.K."/>
            <person name="Zeng Q."/>
            <person name="Gargeya S."/>
            <person name="Fitzgerald M."/>
            <person name="Haas B."/>
            <person name="Abouelleil A."/>
            <person name="Alvarado L."/>
            <person name="Arachchi H.M."/>
            <person name="Berlin A.M."/>
            <person name="Chapman S.B."/>
            <person name="Goldberg J."/>
            <person name="Griggs A."/>
            <person name="Gujja S."/>
            <person name="Hansen M."/>
            <person name="Howarth C."/>
            <person name="Imamovic A."/>
            <person name="Larimer J."/>
            <person name="McCowan C."/>
            <person name="Montmayeur A."/>
            <person name="Murphy C."/>
            <person name="Neiman D."/>
            <person name="Pearson M."/>
            <person name="Priest M."/>
            <person name="Roberts A."/>
            <person name="Saif S."/>
            <person name="Shea T."/>
            <person name="Sisk P."/>
            <person name="Sykes S."/>
            <person name="Wortman J."/>
            <person name="Nusbaum C."/>
            <person name="Birren B."/>
        </authorList>
    </citation>
    <scope>NUCLEOTIDE SEQUENCE [LARGE SCALE GENOMIC DNA]</scope>
    <source>
        <strain evidence="8">CBS 100218</strain>
    </source>
</reference>
<evidence type="ECO:0000256" key="3">
    <source>
        <dbReference type="ARBA" id="ARBA00022630"/>
    </source>
</evidence>
<keyword evidence="4" id="KW-0274">FAD</keyword>
<dbReference type="RefSeq" id="XP_007779340.1">
    <property type="nucleotide sequence ID" value="XM_007781150.1"/>
</dbReference>
<feature type="domain" description="FAD dependent oxidoreductase" evidence="6">
    <location>
        <begin position="9"/>
        <end position="389"/>
    </location>
</feature>
<dbReference type="Gene3D" id="3.30.9.10">
    <property type="entry name" value="D-Amino Acid Oxidase, subunit A, domain 2"/>
    <property type="match status" value="1"/>
</dbReference>
<dbReference type="HOGENOM" id="CLU_007884_0_2_1"/>
<dbReference type="Pfam" id="PF01266">
    <property type="entry name" value="DAO"/>
    <property type="match status" value="1"/>
</dbReference>
<dbReference type="Proteomes" id="UP000016924">
    <property type="component" value="Unassembled WGS sequence"/>
</dbReference>
<evidence type="ECO:0000259" key="6">
    <source>
        <dbReference type="Pfam" id="PF01266"/>
    </source>
</evidence>
<dbReference type="AlphaFoldDB" id="R7YQ98"/>
<keyword evidence="8" id="KW-1185">Reference proteome</keyword>
<keyword evidence="5" id="KW-0560">Oxidoreductase</keyword>
<dbReference type="EMBL" id="JH767566">
    <property type="protein sequence ID" value="EON64023.1"/>
    <property type="molecule type" value="Genomic_DNA"/>
</dbReference>
<dbReference type="SUPFAM" id="SSF51905">
    <property type="entry name" value="FAD/NAD(P)-binding domain"/>
    <property type="match status" value="1"/>
</dbReference>
<dbReference type="PANTHER" id="PTHR10961">
    <property type="entry name" value="PEROXISOMAL SARCOSINE OXIDASE"/>
    <property type="match status" value="1"/>
</dbReference>
<evidence type="ECO:0000256" key="4">
    <source>
        <dbReference type="ARBA" id="ARBA00022827"/>
    </source>
</evidence>
<dbReference type="PANTHER" id="PTHR10961:SF24">
    <property type="entry name" value="HYPOTHETICAL FRUCTOSYL AMINE:OXYGEN OXIDOREDUCTASE (EUROFUNG)"/>
    <property type="match status" value="1"/>
</dbReference>
<dbReference type="GO" id="GO:0008115">
    <property type="term" value="F:sarcosine oxidase activity"/>
    <property type="evidence" value="ECO:0007669"/>
    <property type="project" value="TreeGrafter"/>
</dbReference>
<comment type="cofactor">
    <cofactor evidence="1">
        <name>FAD</name>
        <dbReference type="ChEBI" id="CHEBI:57692"/>
    </cofactor>
</comment>
<evidence type="ECO:0000256" key="5">
    <source>
        <dbReference type="ARBA" id="ARBA00023002"/>
    </source>
</evidence>
<gene>
    <name evidence="7" type="ORF">W97_03253</name>
</gene>
<evidence type="ECO:0000256" key="2">
    <source>
        <dbReference type="ARBA" id="ARBA00010989"/>
    </source>
</evidence>
<name>R7YQ98_CONA1</name>
<sequence>MALDHSTSIIIVGAGTWGCSTALHLARRGYKNVKVLDPYPVPSPISAGNDVNKIASELSIITARSSSFADDSDDEVHVARKLLEASMEGWLYDPVFKSHYHETGFIAAASSPANITKLQQQAQEDKKSDFKYLSTPEDFRKTMPEGVLTGDFPGWWGWQKKTGAGWVHARNALISAAAEAKRLGVTFITGSPQAHVTSFVYEQGDIKGAKTADGKDHRADRTILCAGASAIELLDFKDQLRPTAWTLAHIKMTPEEAALYKYLPVLFNVERGFFMEPDSDNHELKMCDEHPGYCNWVNNSADGQRKSLPFPKSQIPVEAEQRCRGFLRETMPQLADRPFSFARICWCADTPNRSFLIDRHPEYPSLVLGVGGSGHGFSCIPAIGKFIVEAMEGTLDPKMAESYRWRPETAVNRDWNDTQGRSGGTNEVMDFQKVTQWTAIGSESRL</sequence>